<dbReference type="Proteomes" id="UP000613255">
    <property type="component" value="Unassembled WGS sequence"/>
</dbReference>
<keyword evidence="1" id="KW-0472">Membrane</keyword>
<name>A0A934HNQ8_9RHOB</name>
<dbReference type="EMBL" id="JAEIJD010000002">
    <property type="protein sequence ID" value="MBI6628952.1"/>
    <property type="molecule type" value="Genomic_DNA"/>
</dbReference>
<comment type="caution">
    <text evidence="2">The sequence shown here is derived from an EMBL/GenBank/DDBJ whole genome shotgun (WGS) entry which is preliminary data.</text>
</comment>
<feature type="transmembrane region" description="Helical" evidence="1">
    <location>
        <begin position="55"/>
        <end position="74"/>
    </location>
</feature>
<organism evidence="2 3">
    <name type="scientific">Pontibaca salina</name>
    <dbReference type="NCBI Taxonomy" id="2795731"/>
    <lineage>
        <taxon>Bacteria</taxon>
        <taxon>Pseudomonadati</taxon>
        <taxon>Pseudomonadota</taxon>
        <taxon>Alphaproteobacteria</taxon>
        <taxon>Rhodobacterales</taxon>
        <taxon>Roseobacteraceae</taxon>
        <taxon>Pontibaca</taxon>
    </lineage>
</organism>
<evidence type="ECO:0000256" key="1">
    <source>
        <dbReference type="SAM" id="Phobius"/>
    </source>
</evidence>
<accession>A0A934HNQ8</accession>
<evidence type="ECO:0000313" key="2">
    <source>
        <dbReference type="EMBL" id="MBI6628952.1"/>
    </source>
</evidence>
<keyword evidence="3" id="KW-1185">Reference proteome</keyword>
<keyword evidence="1" id="KW-1133">Transmembrane helix</keyword>
<keyword evidence="1" id="KW-0812">Transmembrane</keyword>
<feature type="transmembrane region" description="Helical" evidence="1">
    <location>
        <begin position="95"/>
        <end position="119"/>
    </location>
</feature>
<evidence type="ECO:0000313" key="3">
    <source>
        <dbReference type="Proteomes" id="UP000613255"/>
    </source>
</evidence>
<dbReference type="AlphaFoldDB" id="A0A934HNQ8"/>
<dbReference type="RefSeq" id="WP_198684972.1">
    <property type="nucleotide sequence ID" value="NZ_JAEIJD010000002.1"/>
</dbReference>
<proteinExistence type="predicted"/>
<protein>
    <submittedName>
        <fullName evidence="2">Uncharacterized protein</fullName>
    </submittedName>
</protein>
<sequence length="129" mass="14955">MRTLLLAFTEDDTRTRLGHRFEALTTHAFRVFRWTVLTGFARFLSLVDDSLWFDVIYWLTAALLLGYLASIFLLRPEIPIFARRDAPWKRVVQTVVNYMICMIVFMIVLWGIDALIAGIGEHRFGLTDG</sequence>
<gene>
    <name evidence="2" type="ORF">JAO82_03570</name>
</gene>
<reference evidence="2" key="1">
    <citation type="submission" date="2020-12" db="EMBL/GenBank/DDBJ databases">
        <title>Pontibaca salina gen. nov., sp. nov., isolated from marine sediment.</title>
        <authorList>
            <person name="Bo J."/>
            <person name="Wang S."/>
            <person name="Song X."/>
            <person name="Du Z."/>
        </authorList>
    </citation>
    <scope>NUCLEOTIDE SEQUENCE</scope>
    <source>
        <strain evidence="2">S1109L</strain>
    </source>
</reference>